<evidence type="ECO:0000256" key="2">
    <source>
        <dbReference type="ARBA" id="ARBA00023125"/>
    </source>
</evidence>
<reference evidence="5 6" key="1">
    <citation type="submission" date="2019-10" db="EMBL/GenBank/DDBJ databases">
        <title>Extracellular Electron Transfer in a Candidatus Methanoperedens spp. Enrichment Culture.</title>
        <authorList>
            <person name="Berger S."/>
            <person name="Rangel Shaw D."/>
            <person name="Berben T."/>
            <person name="In 'T Zandt M."/>
            <person name="Frank J."/>
            <person name="Reimann J."/>
            <person name="Jetten M.S.M."/>
            <person name="Welte C.U."/>
        </authorList>
    </citation>
    <scope>NUCLEOTIDE SEQUENCE [LARGE SCALE GENOMIC DNA]</scope>
    <source>
        <strain evidence="5">SB12</strain>
    </source>
</reference>
<organism evidence="5 6">
    <name type="scientific">Leptonema illini</name>
    <dbReference type="NCBI Taxonomy" id="183"/>
    <lineage>
        <taxon>Bacteria</taxon>
        <taxon>Pseudomonadati</taxon>
        <taxon>Spirochaetota</taxon>
        <taxon>Spirochaetia</taxon>
        <taxon>Leptospirales</taxon>
        <taxon>Leptospiraceae</taxon>
        <taxon>Leptonema</taxon>
    </lineage>
</organism>
<dbReference type="PANTHER" id="PTHR30349:SF41">
    <property type="entry name" value="INTEGRASE_RECOMBINASE PROTEIN MJ0367-RELATED"/>
    <property type="match status" value="1"/>
</dbReference>
<dbReference type="InterPro" id="IPR050090">
    <property type="entry name" value="Tyrosine_recombinase_XerCD"/>
</dbReference>
<name>A0A833H0M5_9LEPT</name>
<sequence>MQPEFNLCALLPVPKNSVRSHIVAINKLLTGDLFHPPETDTLEAIRRHFDSEGFSNLCDSSRNTIVQAVKRQLIQACPAYFTDLPVRYAIDEFFRSQKRKTQVSVRGRVLSPDQVVQLCSAAGEKTYLMACFLSLGLRVSEMTGIRLRDIGGAYYNPIDGRQYDNEIVVRIHGKGKTMRDILVPRWLLDRARTVFEGELFLFETSSHRKYSRQEVYSLITAAAKRVLGFHVSPHDFRKTFGTHMSVFPELMKQTMGHGGWQDGDVYRNHYVLVAPLRPHQIPPMQAVEKARDIRIRAS</sequence>
<comment type="caution">
    <text evidence="5">The sequence shown here is derived from an EMBL/GenBank/DDBJ whole genome shotgun (WGS) entry which is preliminary data.</text>
</comment>
<dbReference type="Pfam" id="PF00589">
    <property type="entry name" value="Phage_integrase"/>
    <property type="match status" value="1"/>
</dbReference>
<evidence type="ECO:0000313" key="5">
    <source>
        <dbReference type="EMBL" id="KAB2930958.1"/>
    </source>
</evidence>
<dbReference type="PROSITE" id="PS51898">
    <property type="entry name" value="TYR_RECOMBINASE"/>
    <property type="match status" value="1"/>
</dbReference>
<gene>
    <name evidence="5" type="ORF">F9K24_14795</name>
</gene>
<dbReference type="GO" id="GO:0006310">
    <property type="term" value="P:DNA recombination"/>
    <property type="evidence" value="ECO:0007669"/>
    <property type="project" value="UniProtKB-KW"/>
</dbReference>
<dbReference type="CDD" id="cd00397">
    <property type="entry name" value="DNA_BRE_C"/>
    <property type="match status" value="1"/>
</dbReference>
<dbReference type="InterPro" id="IPR013762">
    <property type="entry name" value="Integrase-like_cat_sf"/>
</dbReference>
<evidence type="ECO:0000259" key="4">
    <source>
        <dbReference type="PROSITE" id="PS51898"/>
    </source>
</evidence>
<dbReference type="InterPro" id="IPR002104">
    <property type="entry name" value="Integrase_catalytic"/>
</dbReference>
<dbReference type="GO" id="GO:0015074">
    <property type="term" value="P:DNA integration"/>
    <property type="evidence" value="ECO:0007669"/>
    <property type="project" value="InterPro"/>
</dbReference>
<evidence type="ECO:0000256" key="1">
    <source>
        <dbReference type="ARBA" id="ARBA00008857"/>
    </source>
</evidence>
<proteinExistence type="inferred from homology"/>
<dbReference type="Gene3D" id="1.10.443.10">
    <property type="entry name" value="Intergrase catalytic core"/>
    <property type="match status" value="1"/>
</dbReference>
<protein>
    <submittedName>
        <fullName evidence="5">Site-specific integrase</fullName>
    </submittedName>
</protein>
<dbReference type="InterPro" id="IPR011010">
    <property type="entry name" value="DNA_brk_join_enz"/>
</dbReference>
<dbReference type="SUPFAM" id="SSF56349">
    <property type="entry name" value="DNA breaking-rejoining enzymes"/>
    <property type="match status" value="1"/>
</dbReference>
<keyword evidence="2" id="KW-0238">DNA-binding</keyword>
<dbReference type="Proteomes" id="UP000460298">
    <property type="component" value="Unassembled WGS sequence"/>
</dbReference>
<comment type="similarity">
    <text evidence="1">Belongs to the 'phage' integrase family.</text>
</comment>
<accession>A0A833H0M5</accession>
<dbReference type="GO" id="GO:0003677">
    <property type="term" value="F:DNA binding"/>
    <property type="evidence" value="ECO:0007669"/>
    <property type="project" value="UniProtKB-KW"/>
</dbReference>
<dbReference type="AlphaFoldDB" id="A0A833H0M5"/>
<dbReference type="PANTHER" id="PTHR30349">
    <property type="entry name" value="PHAGE INTEGRASE-RELATED"/>
    <property type="match status" value="1"/>
</dbReference>
<dbReference type="EMBL" id="WBUI01000016">
    <property type="protein sequence ID" value="KAB2930958.1"/>
    <property type="molecule type" value="Genomic_DNA"/>
</dbReference>
<evidence type="ECO:0000313" key="6">
    <source>
        <dbReference type="Proteomes" id="UP000460298"/>
    </source>
</evidence>
<feature type="domain" description="Tyr recombinase" evidence="4">
    <location>
        <begin position="105"/>
        <end position="283"/>
    </location>
</feature>
<evidence type="ECO:0000256" key="3">
    <source>
        <dbReference type="ARBA" id="ARBA00023172"/>
    </source>
</evidence>
<keyword evidence="3" id="KW-0233">DNA recombination</keyword>